<keyword evidence="2" id="KW-1185">Reference proteome</keyword>
<evidence type="ECO:0000313" key="2">
    <source>
        <dbReference type="Proteomes" id="UP001497516"/>
    </source>
</evidence>
<sequence>MKYQSSARVKRAQLHNLRREFEVLEMKTRESGNGYVGRVTTVTNEMGNWGEEMKEVKVVGKILRTLTERFDYVVCSIEESKDIDAVSIDALQASLLVHEQRFMKKIDTEE</sequence>
<gene>
    <name evidence="1" type="ORF">LTRI10_LOCUS52185</name>
</gene>
<name>A0AAV2GRM3_9ROSI</name>
<reference evidence="1 2" key="1">
    <citation type="submission" date="2024-04" db="EMBL/GenBank/DDBJ databases">
        <authorList>
            <person name="Fracassetti M."/>
        </authorList>
    </citation>
    <scope>NUCLEOTIDE SEQUENCE [LARGE SCALE GENOMIC DNA]</scope>
</reference>
<dbReference type="PANTHER" id="PTHR35317:SF23">
    <property type="entry name" value="OS04G0629600 PROTEIN"/>
    <property type="match status" value="1"/>
</dbReference>
<organism evidence="1 2">
    <name type="scientific">Linum trigynum</name>
    <dbReference type="NCBI Taxonomy" id="586398"/>
    <lineage>
        <taxon>Eukaryota</taxon>
        <taxon>Viridiplantae</taxon>
        <taxon>Streptophyta</taxon>
        <taxon>Embryophyta</taxon>
        <taxon>Tracheophyta</taxon>
        <taxon>Spermatophyta</taxon>
        <taxon>Magnoliopsida</taxon>
        <taxon>eudicotyledons</taxon>
        <taxon>Gunneridae</taxon>
        <taxon>Pentapetalae</taxon>
        <taxon>rosids</taxon>
        <taxon>fabids</taxon>
        <taxon>Malpighiales</taxon>
        <taxon>Linaceae</taxon>
        <taxon>Linum</taxon>
    </lineage>
</organism>
<dbReference type="Proteomes" id="UP001497516">
    <property type="component" value="Chromosome 9"/>
</dbReference>
<proteinExistence type="predicted"/>
<dbReference type="AlphaFoldDB" id="A0AAV2GRM3"/>
<protein>
    <submittedName>
        <fullName evidence="1">Uncharacterized protein</fullName>
    </submittedName>
</protein>
<dbReference type="Pfam" id="PF14223">
    <property type="entry name" value="Retrotran_gag_2"/>
    <property type="match status" value="1"/>
</dbReference>
<dbReference type="EMBL" id="OZ034822">
    <property type="protein sequence ID" value="CAL1412927.1"/>
    <property type="molecule type" value="Genomic_DNA"/>
</dbReference>
<evidence type="ECO:0000313" key="1">
    <source>
        <dbReference type="EMBL" id="CAL1412927.1"/>
    </source>
</evidence>
<accession>A0AAV2GRM3</accession>
<dbReference type="PANTHER" id="PTHR35317">
    <property type="entry name" value="OS04G0629600 PROTEIN"/>
    <property type="match status" value="1"/>
</dbReference>